<keyword evidence="2" id="KW-1185">Reference proteome</keyword>
<accession>A0A6F8V9L8</accession>
<sequence length="287" mass="31799">MMQLESLLGLRLTRIEVCEAWGKALPKRDTPSWGLSAALAMDFGEGGNAVSLICTSPLRYLSHQQGTMFGLASGTSVSLGYRVTVCESADALTLKYLTTSTQAGVPHWSPWRKVVQPAIGQILINVGVTANQRMAQGQGWGIELNFASGQNLRLSYRADLDGNIELAAPGENFRLEQITVQHPDQDFGWLHPAAPLNFILDDQVWPSAQVAHWPHTLRKALQSHHEPDSVYRQTMLRALLARFRQRPLHLLRLLALRYPVQVKDVPDGLIQEVATALRKDSLAGLVR</sequence>
<protein>
    <submittedName>
        <fullName evidence="1">Uncharacterized protein</fullName>
    </submittedName>
</protein>
<dbReference type="SUPFAM" id="SSF143990">
    <property type="entry name" value="YbiA-like"/>
    <property type="match status" value="1"/>
</dbReference>
<gene>
    <name evidence="1" type="ORF">SKTS_12840</name>
</gene>
<evidence type="ECO:0000313" key="1">
    <source>
        <dbReference type="EMBL" id="BCB26398.1"/>
    </source>
</evidence>
<dbReference type="AlphaFoldDB" id="A0A6F8V9L8"/>
<organism evidence="1 2">
    <name type="scientific">Sulfurimicrobium lacus</name>
    <dbReference type="NCBI Taxonomy" id="2715678"/>
    <lineage>
        <taxon>Bacteria</taxon>
        <taxon>Pseudomonadati</taxon>
        <taxon>Pseudomonadota</taxon>
        <taxon>Betaproteobacteria</taxon>
        <taxon>Nitrosomonadales</taxon>
        <taxon>Sulfuricellaceae</taxon>
        <taxon>Sulfurimicrobium</taxon>
    </lineage>
</organism>
<reference evidence="2" key="1">
    <citation type="submission" date="2020-03" db="EMBL/GenBank/DDBJ databases">
        <title>Complete genome sequence of sulfur-oxidizing bacterium skT11.</title>
        <authorList>
            <person name="Kanda M."/>
            <person name="Kojima H."/>
            <person name="Fukui M."/>
        </authorList>
    </citation>
    <scope>NUCLEOTIDE SEQUENCE [LARGE SCALE GENOMIC DNA]</scope>
    <source>
        <strain evidence="2">skT11</strain>
    </source>
</reference>
<name>A0A6F8V9L8_9PROT</name>
<dbReference type="EMBL" id="AP022853">
    <property type="protein sequence ID" value="BCB26398.1"/>
    <property type="molecule type" value="Genomic_DNA"/>
</dbReference>
<evidence type="ECO:0000313" key="2">
    <source>
        <dbReference type="Proteomes" id="UP000502260"/>
    </source>
</evidence>
<dbReference type="InterPro" id="IPR037238">
    <property type="entry name" value="YbiA-like_sf"/>
</dbReference>
<proteinExistence type="predicted"/>
<dbReference type="Proteomes" id="UP000502260">
    <property type="component" value="Chromosome"/>
</dbReference>
<dbReference type="KEGG" id="slac:SKTS_12840"/>
<dbReference type="RefSeq" id="WP_173062059.1">
    <property type="nucleotide sequence ID" value="NZ_AP022853.1"/>
</dbReference>